<dbReference type="Proteomes" id="UP000522688">
    <property type="component" value="Unassembled WGS sequence"/>
</dbReference>
<dbReference type="Proteomes" id="UP000321154">
    <property type="component" value="Unassembled WGS sequence"/>
</dbReference>
<evidence type="ECO:0000313" key="3">
    <source>
        <dbReference type="EMBL" id="MBA8812953.1"/>
    </source>
</evidence>
<evidence type="ECO:0000256" key="1">
    <source>
        <dbReference type="SAM" id="SignalP"/>
    </source>
</evidence>
<evidence type="ECO:0000313" key="5">
    <source>
        <dbReference type="Proteomes" id="UP000522688"/>
    </source>
</evidence>
<dbReference type="EC" id="5.2.1.8" evidence="3"/>
<reference evidence="3 5" key="2">
    <citation type="submission" date="2020-07" db="EMBL/GenBank/DDBJ databases">
        <title>Sequencing the genomes of 1000 actinobacteria strains.</title>
        <authorList>
            <person name="Klenk H.-P."/>
        </authorList>
    </citation>
    <scope>NUCLEOTIDE SEQUENCE [LARGE SCALE GENOMIC DNA]</scope>
    <source>
        <strain evidence="3 5">DSM 10309</strain>
    </source>
</reference>
<reference evidence="2 4" key="1">
    <citation type="submission" date="2019-07" db="EMBL/GenBank/DDBJ databases">
        <title>Whole genome shotgun sequence of Frigoribacterium faeni NBRC 103066.</title>
        <authorList>
            <person name="Hosoyama A."/>
            <person name="Uohara A."/>
            <person name="Ohji S."/>
            <person name="Ichikawa N."/>
        </authorList>
    </citation>
    <scope>NUCLEOTIDE SEQUENCE [LARGE SCALE GENOMIC DNA]</scope>
    <source>
        <strain evidence="2 4">NBRC 103066</strain>
    </source>
</reference>
<gene>
    <name evidence="2" type="primary">fkbP</name>
    <name evidence="3" type="ORF">FB463_001177</name>
    <name evidence="2" type="ORF">FFA01_03020</name>
</gene>
<evidence type="ECO:0000313" key="2">
    <source>
        <dbReference type="EMBL" id="GEK81993.1"/>
    </source>
</evidence>
<name>A0A7W3PIF0_9MICO</name>
<dbReference type="EMBL" id="BJUV01000002">
    <property type="protein sequence ID" value="GEK81993.1"/>
    <property type="molecule type" value="Genomic_DNA"/>
</dbReference>
<feature type="signal peptide" evidence="1">
    <location>
        <begin position="1"/>
        <end position="21"/>
    </location>
</feature>
<dbReference type="EMBL" id="JACGWW010000001">
    <property type="protein sequence ID" value="MBA8812953.1"/>
    <property type="molecule type" value="Genomic_DNA"/>
</dbReference>
<dbReference type="OrthoDB" id="25996at2"/>
<dbReference type="PROSITE" id="PS51257">
    <property type="entry name" value="PROKAR_LIPOPROTEIN"/>
    <property type="match status" value="1"/>
</dbReference>
<organism evidence="3 5">
    <name type="scientific">Frigoribacterium faeni</name>
    <dbReference type="NCBI Taxonomy" id="145483"/>
    <lineage>
        <taxon>Bacteria</taxon>
        <taxon>Bacillati</taxon>
        <taxon>Actinomycetota</taxon>
        <taxon>Actinomycetes</taxon>
        <taxon>Micrococcales</taxon>
        <taxon>Microbacteriaceae</taxon>
        <taxon>Frigoribacterium</taxon>
    </lineage>
</organism>
<keyword evidence="1" id="KW-0732">Signal</keyword>
<comment type="caution">
    <text evidence="3">The sequence shown here is derived from an EMBL/GenBank/DDBJ whole genome shotgun (WGS) entry which is preliminary data.</text>
</comment>
<proteinExistence type="predicted"/>
<dbReference type="GO" id="GO:0003755">
    <property type="term" value="F:peptidyl-prolyl cis-trans isomerase activity"/>
    <property type="evidence" value="ECO:0007669"/>
    <property type="project" value="UniProtKB-EC"/>
</dbReference>
<dbReference type="RefSeq" id="WP_146852249.1">
    <property type="nucleotide sequence ID" value="NZ_BAAAHR010000002.1"/>
</dbReference>
<dbReference type="AlphaFoldDB" id="A0A7W3PIF0"/>
<accession>A0A7W3PIF0</accession>
<evidence type="ECO:0000313" key="4">
    <source>
        <dbReference type="Proteomes" id="UP000321154"/>
    </source>
</evidence>
<feature type="chain" id="PRO_5039615204" evidence="1">
    <location>
        <begin position="22"/>
        <end position="307"/>
    </location>
</feature>
<keyword evidence="3" id="KW-0413">Isomerase</keyword>
<keyword evidence="4" id="KW-1185">Reference proteome</keyword>
<protein>
    <submittedName>
        <fullName evidence="3">Peptidylprolyl isomerase</fullName>
        <ecNumber evidence="3">5.2.1.8</ecNumber>
    </submittedName>
</protein>
<sequence>MRKIPALVVTLGLVASLSACATDAAPGASGCPATGDAASVVTATGSFGEKPEATVPSPIVTTRTEVATLIEGDGARLVDGSPVLIDYTLFDGSTGAEVENSGYDGSIGNPVTVGGSALAPLADALECSTVGSRVVVTMKASELQASLSGSAATQNDDPDAAYVAVVDIRQSFLAKANGRLVPGADGLPAVVTAPDGAPGITVPVEPAPTTQQTHLVRKGSGSTLAADSTAVVQFTAVTWAEPSTVAGSTWTNGDTATTVALDDTTLPAPLRDALVGQTVGSQVMTVIPATDDATSTYVYVFDILGAL</sequence>